<protein>
    <recommendedName>
        <fullName evidence="2">Cystathionine gamma-synthase</fullName>
    </recommendedName>
</protein>
<proteinExistence type="predicted"/>
<dbReference type="SUPFAM" id="SSF53383">
    <property type="entry name" value="PLP-dependent transferases"/>
    <property type="match status" value="1"/>
</dbReference>
<reference evidence="1" key="1">
    <citation type="journal article" date="2014" name="Front. Microbiol.">
        <title>High frequency of phylogenetically diverse reductive dehalogenase-homologous genes in deep subseafloor sedimentary metagenomes.</title>
        <authorList>
            <person name="Kawai M."/>
            <person name="Futagami T."/>
            <person name="Toyoda A."/>
            <person name="Takaki Y."/>
            <person name="Nishi S."/>
            <person name="Hori S."/>
            <person name="Arai W."/>
            <person name="Tsubouchi T."/>
            <person name="Morono Y."/>
            <person name="Uchiyama I."/>
            <person name="Ito T."/>
            <person name="Fujiyama A."/>
            <person name="Inagaki F."/>
            <person name="Takami H."/>
        </authorList>
    </citation>
    <scope>NUCLEOTIDE SEQUENCE</scope>
    <source>
        <strain evidence="1">Expedition CK06-06</strain>
    </source>
</reference>
<dbReference type="InterPro" id="IPR015421">
    <property type="entry name" value="PyrdxlP-dep_Trfase_major"/>
</dbReference>
<evidence type="ECO:0000313" key="1">
    <source>
        <dbReference type="EMBL" id="GAH33594.1"/>
    </source>
</evidence>
<comment type="caution">
    <text evidence="1">The sequence shown here is derived from an EMBL/GenBank/DDBJ whole genome shotgun (WGS) entry which is preliminary data.</text>
</comment>
<dbReference type="InterPro" id="IPR015424">
    <property type="entry name" value="PyrdxlP-dep_Trfase"/>
</dbReference>
<dbReference type="Gene3D" id="3.40.640.10">
    <property type="entry name" value="Type I PLP-dependent aspartate aminotransferase-like (Major domain)"/>
    <property type="match status" value="1"/>
</dbReference>
<gene>
    <name evidence="1" type="ORF">S03H2_25556</name>
</gene>
<feature type="non-terminal residue" evidence="1">
    <location>
        <position position="45"/>
    </location>
</feature>
<evidence type="ECO:0008006" key="2">
    <source>
        <dbReference type="Google" id="ProtNLM"/>
    </source>
</evidence>
<organism evidence="1">
    <name type="scientific">marine sediment metagenome</name>
    <dbReference type="NCBI Taxonomy" id="412755"/>
    <lineage>
        <taxon>unclassified sequences</taxon>
        <taxon>metagenomes</taxon>
        <taxon>ecological metagenomes</taxon>
    </lineage>
</organism>
<dbReference type="AlphaFoldDB" id="X1FW94"/>
<name>X1FW94_9ZZZZ</name>
<sequence>MKDAGHRLETLCIHAGQEPDPVHGAVMTPIVLSSTFAQKSPGTYD</sequence>
<accession>X1FW94</accession>
<dbReference type="EMBL" id="BARU01014505">
    <property type="protein sequence ID" value="GAH33594.1"/>
    <property type="molecule type" value="Genomic_DNA"/>
</dbReference>